<evidence type="ECO:0000256" key="9">
    <source>
        <dbReference type="ARBA" id="ARBA00023098"/>
    </source>
</evidence>
<comment type="subcellular location">
    <subcellularLocation>
        <location evidence="1">Membrane</location>
        <topology evidence="1">Multi-pass membrane protein</topology>
    </subcellularLocation>
</comment>
<proteinExistence type="inferred from homology"/>
<keyword evidence="10 13" id="KW-0472">Membrane</keyword>
<feature type="transmembrane region" description="Helical" evidence="13">
    <location>
        <begin position="54"/>
        <end position="76"/>
    </location>
</feature>
<feature type="transmembrane region" description="Helical" evidence="13">
    <location>
        <begin position="82"/>
        <end position="100"/>
    </location>
</feature>
<dbReference type="RefSeq" id="WP_146505053.1">
    <property type="nucleotide sequence ID" value="NZ_SJPG01000001.1"/>
</dbReference>
<evidence type="ECO:0000256" key="8">
    <source>
        <dbReference type="ARBA" id="ARBA00023004"/>
    </source>
</evidence>
<keyword evidence="11" id="KW-0275">Fatty acid biosynthesis</keyword>
<dbReference type="PANTHER" id="PTHR11351:SF31">
    <property type="entry name" value="DESATURASE 1, ISOFORM A-RELATED"/>
    <property type="match status" value="1"/>
</dbReference>
<dbReference type="OrthoDB" id="19906at2"/>
<dbReference type="PANTHER" id="PTHR11351">
    <property type="entry name" value="ACYL-COA DESATURASE"/>
    <property type="match status" value="1"/>
</dbReference>
<evidence type="ECO:0000256" key="1">
    <source>
        <dbReference type="ARBA" id="ARBA00004141"/>
    </source>
</evidence>
<feature type="transmembrane region" description="Helical" evidence="13">
    <location>
        <begin position="194"/>
        <end position="213"/>
    </location>
</feature>
<dbReference type="GO" id="GO:0006633">
    <property type="term" value="P:fatty acid biosynthetic process"/>
    <property type="evidence" value="ECO:0007669"/>
    <property type="project" value="UniProtKB-KW"/>
</dbReference>
<evidence type="ECO:0000256" key="11">
    <source>
        <dbReference type="ARBA" id="ARBA00023160"/>
    </source>
</evidence>
<keyword evidence="8" id="KW-0408">Iron</keyword>
<dbReference type="InterPro" id="IPR015876">
    <property type="entry name" value="Acyl-CoA_DS"/>
</dbReference>
<evidence type="ECO:0000256" key="3">
    <source>
        <dbReference type="ARBA" id="ARBA00022516"/>
    </source>
</evidence>
<evidence type="ECO:0000259" key="14">
    <source>
        <dbReference type="Pfam" id="PF00487"/>
    </source>
</evidence>
<evidence type="ECO:0000256" key="7">
    <source>
        <dbReference type="ARBA" id="ARBA00023002"/>
    </source>
</evidence>
<evidence type="ECO:0000256" key="6">
    <source>
        <dbReference type="ARBA" id="ARBA00022989"/>
    </source>
</evidence>
<feature type="domain" description="Fatty acid desaturase" evidence="14">
    <location>
        <begin position="77"/>
        <end position="293"/>
    </location>
</feature>
<dbReference type="AlphaFoldDB" id="A0A5C5XJA0"/>
<comment type="caution">
    <text evidence="15">The sequence shown here is derived from an EMBL/GenBank/DDBJ whole genome shotgun (WGS) entry which is preliminary data.</text>
</comment>
<dbReference type="Proteomes" id="UP000316095">
    <property type="component" value="Unassembled WGS sequence"/>
</dbReference>
<keyword evidence="6 13" id="KW-1133">Transmembrane helix</keyword>
<reference evidence="15 16" key="1">
    <citation type="submission" date="2019-02" db="EMBL/GenBank/DDBJ databases">
        <title>Deep-cultivation of Planctomycetes and their phenomic and genomic characterization uncovers novel biology.</title>
        <authorList>
            <person name="Wiegand S."/>
            <person name="Jogler M."/>
            <person name="Boedeker C."/>
            <person name="Pinto D."/>
            <person name="Vollmers J."/>
            <person name="Rivas-Marin E."/>
            <person name="Kohn T."/>
            <person name="Peeters S.H."/>
            <person name="Heuer A."/>
            <person name="Rast P."/>
            <person name="Oberbeckmann S."/>
            <person name="Bunk B."/>
            <person name="Jeske O."/>
            <person name="Meyerdierks A."/>
            <person name="Storesund J.E."/>
            <person name="Kallscheuer N."/>
            <person name="Luecker S."/>
            <person name="Lage O.M."/>
            <person name="Pohl T."/>
            <person name="Merkel B.J."/>
            <person name="Hornburger P."/>
            <person name="Mueller R.-W."/>
            <person name="Bruemmer F."/>
            <person name="Labrenz M."/>
            <person name="Spormann A.M."/>
            <person name="Op Den Camp H."/>
            <person name="Overmann J."/>
            <person name="Amann R."/>
            <person name="Jetten M.S.M."/>
            <person name="Mascher T."/>
            <person name="Medema M.H."/>
            <person name="Devos D.P."/>
            <person name="Kaster A.-K."/>
            <person name="Ovreas L."/>
            <person name="Rohde M."/>
            <person name="Galperin M.Y."/>
            <person name="Jogler C."/>
        </authorList>
    </citation>
    <scope>NUCLEOTIDE SEQUENCE [LARGE SCALE GENOMIC DNA]</scope>
    <source>
        <strain evidence="15 16">Pan54</strain>
    </source>
</reference>
<keyword evidence="5" id="KW-0276">Fatty acid metabolism</keyword>
<gene>
    <name evidence="15" type="ORF">Pan54_40390</name>
</gene>
<dbReference type="PRINTS" id="PR00075">
    <property type="entry name" value="FACDDSATRASE"/>
</dbReference>
<protein>
    <submittedName>
        <fullName evidence="15">Fatty acid desaturase</fullName>
    </submittedName>
</protein>
<dbReference type="Pfam" id="PF00487">
    <property type="entry name" value="FA_desaturase"/>
    <property type="match status" value="1"/>
</dbReference>
<dbReference type="EMBL" id="SJPG01000001">
    <property type="protein sequence ID" value="TWT63286.1"/>
    <property type="molecule type" value="Genomic_DNA"/>
</dbReference>
<evidence type="ECO:0000256" key="2">
    <source>
        <dbReference type="ARBA" id="ARBA00008749"/>
    </source>
</evidence>
<name>A0A5C5XJA0_9PLAN</name>
<feature type="region of interest" description="Disordered" evidence="12">
    <location>
        <begin position="1"/>
        <end position="22"/>
    </location>
</feature>
<evidence type="ECO:0000313" key="15">
    <source>
        <dbReference type="EMBL" id="TWT63286.1"/>
    </source>
</evidence>
<dbReference type="GO" id="GO:0016717">
    <property type="term" value="F:oxidoreductase activity, acting on paired donors, with oxidation of a pair of donors resulting in the reduction of molecular oxygen to two molecules of water"/>
    <property type="evidence" value="ECO:0007669"/>
    <property type="project" value="InterPro"/>
</dbReference>
<evidence type="ECO:0000256" key="5">
    <source>
        <dbReference type="ARBA" id="ARBA00022832"/>
    </source>
</evidence>
<keyword evidence="7" id="KW-0560">Oxidoreductase</keyword>
<keyword evidence="16" id="KW-1185">Reference proteome</keyword>
<evidence type="ECO:0000256" key="4">
    <source>
        <dbReference type="ARBA" id="ARBA00022692"/>
    </source>
</evidence>
<evidence type="ECO:0000256" key="12">
    <source>
        <dbReference type="SAM" id="MobiDB-lite"/>
    </source>
</evidence>
<evidence type="ECO:0000256" key="13">
    <source>
        <dbReference type="SAM" id="Phobius"/>
    </source>
</evidence>
<dbReference type="InterPro" id="IPR005804">
    <property type="entry name" value="FA_desaturase_dom"/>
</dbReference>
<comment type="similarity">
    <text evidence="2">Belongs to the fatty acid desaturase type 2 family.</text>
</comment>
<dbReference type="GO" id="GO:0016020">
    <property type="term" value="C:membrane"/>
    <property type="evidence" value="ECO:0007669"/>
    <property type="project" value="UniProtKB-SubCell"/>
</dbReference>
<evidence type="ECO:0000256" key="10">
    <source>
        <dbReference type="ARBA" id="ARBA00023136"/>
    </source>
</evidence>
<keyword evidence="4 13" id="KW-0812">Transmembrane</keyword>
<keyword evidence="9" id="KW-0443">Lipid metabolism</keyword>
<keyword evidence="3" id="KW-0444">Lipid biosynthesis</keyword>
<sequence>MSSTTTDPTEYRDSDPLNEPIVPPAEFLKADEEPVESQPKTKWQQLKKRFPHGVNWGVTLWLAAMHVAAIFAFFYFSWAGVITFFVLHFATACLGVTLGYHRLLTHGSFKVPRVLEFFFSCCGIISGEGSPIFWVATHRKHHALSDQEGDPHSPLEGFWWAHFIWLQPAKSNEEVQQLLTRWAPDMWKDPMHRFLHYTYPIILIASGAAIYAFGEYVVGGQGLSVFLWGFCLRQVVVYHGTWFVNSATHVWGYRNYKTRDQSRNNWWVAFLSYGEGWHNNHHAYQRLARHGHRAWEIDITYAVIWTMKKLGLAKAVQDKVPSNKSSKAKAA</sequence>
<evidence type="ECO:0000313" key="16">
    <source>
        <dbReference type="Proteomes" id="UP000316095"/>
    </source>
</evidence>
<dbReference type="CDD" id="cd03505">
    <property type="entry name" value="Delta9-FADS-like"/>
    <property type="match status" value="1"/>
</dbReference>
<accession>A0A5C5XJA0</accession>
<organism evidence="15 16">
    <name type="scientific">Rubinisphaera italica</name>
    <dbReference type="NCBI Taxonomy" id="2527969"/>
    <lineage>
        <taxon>Bacteria</taxon>
        <taxon>Pseudomonadati</taxon>
        <taxon>Planctomycetota</taxon>
        <taxon>Planctomycetia</taxon>
        <taxon>Planctomycetales</taxon>
        <taxon>Planctomycetaceae</taxon>
        <taxon>Rubinisphaera</taxon>
    </lineage>
</organism>